<evidence type="ECO:0000313" key="2">
    <source>
        <dbReference type="EMBL" id="KAK3348211.1"/>
    </source>
</evidence>
<gene>
    <name evidence="2" type="ORF">B0H65DRAFT_441756</name>
</gene>
<name>A0AAE0JIC8_9PEZI</name>
<evidence type="ECO:0000313" key="3">
    <source>
        <dbReference type="Proteomes" id="UP001278500"/>
    </source>
</evidence>
<keyword evidence="3" id="KW-1185">Reference proteome</keyword>
<sequence>MADLNPQEKRIADDDVEHGILNKEQSRSPSSTTPDQTPESLAAAEASLSRKQDSRIVPLSASIYFLCYLDRSNIGNAKILNASLKHDMLTAYIKIGPYQF</sequence>
<dbReference type="EMBL" id="JAUEPP010000003">
    <property type="protein sequence ID" value="KAK3348211.1"/>
    <property type="molecule type" value="Genomic_DNA"/>
</dbReference>
<dbReference type="RefSeq" id="XP_062683293.1">
    <property type="nucleotide sequence ID" value="XM_062825546.1"/>
</dbReference>
<feature type="region of interest" description="Disordered" evidence="1">
    <location>
        <begin position="1"/>
        <end position="46"/>
    </location>
</feature>
<comment type="caution">
    <text evidence="2">The sequence shown here is derived from an EMBL/GenBank/DDBJ whole genome shotgun (WGS) entry which is preliminary data.</text>
</comment>
<organism evidence="2 3">
    <name type="scientific">Neurospora tetraspora</name>
    <dbReference type="NCBI Taxonomy" id="94610"/>
    <lineage>
        <taxon>Eukaryota</taxon>
        <taxon>Fungi</taxon>
        <taxon>Dikarya</taxon>
        <taxon>Ascomycota</taxon>
        <taxon>Pezizomycotina</taxon>
        <taxon>Sordariomycetes</taxon>
        <taxon>Sordariomycetidae</taxon>
        <taxon>Sordariales</taxon>
        <taxon>Sordariaceae</taxon>
        <taxon>Neurospora</taxon>
    </lineage>
</organism>
<reference evidence="2" key="1">
    <citation type="journal article" date="2023" name="Mol. Phylogenet. Evol.">
        <title>Genome-scale phylogeny and comparative genomics of the fungal order Sordariales.</title>
        <authorList>
            <person name="Hensen N."/>
            <person name="Bonometti L."/>
            <person name="Westerberg I."/>
            <person name="Brannstrom I.O."/>
            <person name="Guillou S."/>
            <person name="Cros-Aarteil S."/>
            <person name="Calhoun S."/>
            <person name="Haridas S."/>
            <person name="Kuo A."/>
            <person name="Mondo S."/>
            <person name="Pangilinan J."/>
            <person name="Riley R."/>
            <person name="LaButti K."/>
            <person name="Andreopoulos B."/>
            <person name="Lipzen A."/>
            <person name="Chen C."/>
            <person name="Yan M."/>
            <person name="Daum C."/>
            <person name="Ng V."/>
            <person name="Clum A."/>
            <person name="Steindorff A."/>
            <person name="Ohm R.A."/>
            <person name="Martin F."/>
            <person name="Silar P."/>
            <person name="Natvig D.O."/>
            <person name="Lalanne C."/>
            <person name="Gautier V."/>
            <person name="Ament-Velasquez S.L."/>
            <person name="Kruys A."/>
            <person name="Hutchinson M.I."/>
            <person name="Powell A.J."/>
            <person name="Barry K."/>
            <person name="Miller A.N."/>
            <person name="Grigoriev I.V."/>
            <person name="Debuchy R."/>
            <person name="Gladieux P."/>
            <person name="Hiltunen Thoren M."/>
            <person name="Johannesson H."/>
        </authorList>
    </citation>
    <scope>NUCLEOTIDE SEQUENCE</scope>
    <source>
        <strain evidence="2">CBS 560.94</strain>
    </source>
</reference>
<feature type="compositionally biased region" description="Polar residues" evidence="1">
    <location>
        <begin position="27"/>
        <end position="38"/>
    </location>
</feature>
<dbReference type="Proteomes" id="UP001278500">
    <property type="component" value="Unassembled WGS sequence"/>
</dbReference>
<evidence type="ECO:0000256" key="1">
    <source>
        <dbReference type="SAM" id="MobiDB-lite"/>
    </source>
</evidence>
<accession>A0AAE0JIC8</accession>
<dbReference type="GeneID" id="87862700"/>
<feature type="compositionally biased region" description="Basic and acidic residues" evidence="1">
    <location>
        <begin position="1"/>
        <end position="26"/>
    </location>
</feature>
<protein>
    <submittedName>
        <fullName evidence="2">Uncharacterized protein</fullName>
    </submittedName>
</protein>
<dbReference type="AlphaFoldDB" id="A0AAE0JIC8"/>
<reference evidence="2" key="2">
    <citation type="submission" date="2023-06" db="EMBL/GenBank/DDBJ databases">
        <authorList>
            <consortium name="Lawrence Berkeley National Laboratory"/>
            <person name="Haridas S."/>
            <person name="Hensen N."/>
            <person name="Bonometti L."/>
            <person name="Westerberg I."/>
            <person name="Brannstrom I.O."/>
            <person name="Guillou S."/>
            <person name="Cros-Aarteil S."/>
            <person name="Calhoun S."/>
            <person name="Kuo A."/>
            <person name="Mondo S."/>
            <person name="Pangilinan J."/>
            <person name="Riley R."/>
            <person name="Labutti K."/>
            <person name="Andreopoulos B."/>
            <person name="Lipzen A."/>
            <person name="Chen C."/>
            <person name="Yanf M."/>
            <person name="Daum C."/>
            <person name="Ng V."/>
            <person name="Clum A."/>
            <person name="Steindorff A."/>
            <person name="Ohm R."/>
            <person name="Martin F."/>
            <person name="Silar P."/>
            <person name="Natvig D."/>
            <person name="Lalanne C."/>
            <person name="Gautier V."/>
            <person name="Ament-Velasquez S.L."/>
            <person name="Kruys A."/>
            <person name="Hutchinson M.I."/>
            <person name="Powell A.J."/>
            <person name="Barry K."/>
            <person name="Miller A.N."/>
            <person name="Grigoriev I.V."/>
            <person name="Debuchy R."/>
            <person name="Gladieux P."/>
            <person name="Thoren M.H."/>
            <person name="Johannesson H."/>
        </authorList>
    </citation>
    <scope>NUCLEOTIDE SEQUENCE</scope>
    <source>
        <strain evidence="2">CBS 560.94</strain>
    </source>
</reference>
<proteinExistence type="predicted"/>